<dbReference type="Proteomes" id="UP000515806">
    <property type="component" value="Chromosome"/>
</dbReference>
<dbReference type="KEGG" id="proe:H9L23_06550"/>
<dbReference type="Pfam" id="PF01120">
    <property type="entry name" value="Alpha_L_fucos"/>
    <property type="match status" value="1"/>
</dbReference>
<dbReference type="SUPFAM" id="SSF51445">
    <property type="entry name" value="(Trans)glycosidases"/>
    <property type="match status" value="1"/>
</dbReference>
<keyword evidence="6" id="KW-0326">Glycosidase</keyword>
<dbReference type="PANTHER" id="PTHR10030">
    <property type="entry name" value="ALPHA-L-FUCOSIDASE"/>
    <property type="match status" value="1"/>
</dbReference>
<comment type="function">
    <text evidence="1">Alpha-L-fucosidase is responsible for hydrolyzing the alpha-1,6-linked fucose joined to the reducing-end N-acetylglucosamine of the carbohydrate moieties of glycoproteins.</text>
</comment>
<evidence type="ECO:0000313" key="10">
    <source>
        <dbReference type="Proteomes" id="UP000515806"/>
    </source>
</evidence>
<evidence type="ECO:0000256" key="4">
    <source>
        <dbReference type="ARBA" id="ARBA00022729"/>
    </source>
</evidence>
<reference evidence="9 10" key="1">
    <citation type="submission" date="2020-08" db="EMBL/GenBank/DDBJ databases">
        <title>Genome sequence of Pedobacter roseus KACC 11594T.</title>
        <authorList>
            <person name="Hyun D.-W."/>
            <person name="Bae J.-W."/>
        </authorList>
    </citation>
    <scope>NUCLEOTIDE SEQUENCE [LARGE SCALE GENOMIC DNA]</scope>
    <source>
        <strain evidence="9 10">KACC 11594</strain>
    </source>
</reference>
<protein>
    <recommendedName>
        <fullName evidence="3">alpha-L-fucosidase</fullName>
        <ecNumber evidence="3">3.2.1.51</ecNumber>
    </recommendedName>
</protein>
<feature type="signal peptide" evidence="7">
    <location>
        <begin position="1"/>
        <end position="19"/>
    </location>
</feature>
<keyword evidence="10" id="KW-1185">Reference proteome</keyword>
<dbReference type="EMBL" id="CP060723">
    <property type="protein sequence ID" value="QNN43743.1"/>
    <property type="molecule type" value="Genomic_DNA"/>
</dbReference>
<dbReference type="RefSeq" id="WP_187594206.1">
    <property type="nucleotide sequence ID" value="NZ_CP060723.1"/>
</dbReference>
<dbReference type="EC" id="3.2.1.51" evidence="3"/>
<dbReference type="GO" id="GO:0005764">
    <property type="term" value="C:lysosome"/>
    <property type="evidence" value="ECO:0007669"/>
    <property type="project" value="TreeGrafter"/>
</dbReference>
<dbReference type="PRINTS" id="PR00741">
    <property type="entry name" value="GLHYDRLASE29"/>
</dbReference>
<evidence type="ECO:0000256" key="2">
    <source>
        <dbReference type="ARBA" id="ARBA00007951"/>
    </source>
</evidence>
<evidence type="ECO:0000313" key="9">
    <source>
        <dbReference type="EMBL" id="QNN43743.1"/>
    </source>
</evidence>
<dbReference type="SMART" id="SM00812">
    <property type="entry name" value="Alpha_L_fucos"/>
    <property type="match status" value="1"/>
</dbReference>
<dbReference type="InterPro" id="IPR016286">
    <property type="entry name" value="FUC_metazoa-typ"/>
</dbReference>
<comment type="similarity">
    <text evidence="2">Belongs to the glycosyl hydrolase 29 family.</text>
</comment>
<dbReference type="GO" id="GO:0016139">
    <property type="term" value="P:glycoside catabolic process"/>
    <property type="evidence" value="ECO:0007669"/>
    <property type="project" value="TreeGrafter"/>
</dbReference>
<dbReference type="PANTHER" id="PTHR10030:SF37">
    <property type="entry name" value="ALPHA-L-FUCOSIDASE-RELATED"/>
    <property type="match status" value="1"/>
</dbReference>
<dbReference type="GO" id="GO:0004560">
    <property type="term" value="F:alpha-L-fucosidase activity"/>
    <property type="evidence" value="ECO:0007669"/>
    <property type="project" value="InterPro"/>
</dbReference>
<dbReference type="AlphaFoldDB" id="A0A7G9QK68"/>
<evidence type="ECO:0000259" key="8">
    <source>
        <dbReference type="Pfam" id="PF01120"/>
    </source>
</evidence>
<dbReference type="InterPro" id="IPR057739">
    <property type="entry name" value="Glyco_hydro_29_N"/>
</dbReference>
<evidence type="ECO:0000256" key="6">
    <source>
        <dbReference type="ARBA" id="ARBA00023295"/>
    </source>
</evidence>
<dbReference type="InterPro" id="IPR017853">
    <property type="entry name" value="GH"/>
</dbReference>
<evidence type="ECO:0000256" key="7">
    <source>
        <dbReference type="SAM" id="SignalP"/>
    </source>
</evidence>
<organism evidence="9 10">
    <name type="scientific">Pedobacter roseus</name>
    <dbReference type="NCBI Taxonomy" id="336820"/>
    <lineage>
        <taxon>Bacteria</taxon>
        <taxon>Pseudomonadati</taxon>
        <taxon>Bacteroidota</taxon>
        <taxon>Sphingobacteriia</taxon>
        <taxon>Sphingobacteriales</taxon>
        <taxon>Sphingobacteriaceae</taxon>
        <taxon>Pedobacter</taxon>
    </lineage>
</organism>
<keyword evidence="5" id="KW-0378">Hydrolase</keyword>
<name>A0A7G9QK68_9SPHI</name>
<evidence type="ECO:0000256" key="1">
    <source>
        <dbReference type="ARBA" id="ARBA00004071"/>
    </source>
</evidence>
<feature type="chain" id="PRO_5028803007" description="alpha-L-fucosidase" evidence="7">
    <location>
        <begin position="20"/>
        <end position="548"/>
    </location>
</feature>
<gene>
    <name evidence="9" type="ORF">H9L23_06550</name>
</gene>
<dbReference type="Gene3D" id="3.20.20.80">
    <property type="entry name" value="Glycosidases"/>
    <property type="match status" value="1"/>
</dbReference>
<evidence type="ECO:0000256" key="3">
    <source>
        <dbReference type="ARBA" id="ARBA00012662"/>
    </source>
</evidence>
<dbReference type="GO" id="GO:0006004">
    <property type="term" value="P:fucose metabolic process"/>
    <property type="evidence" value="ECO:0007669"/>
    <property type="project" value="InterPro"/>
</dbReference>
<feature type="domain" description="Glycoside hydrolase family 29 N-terminal" evidence="8">
    <location>
        <begin position="33"/>
        <end position="326"/>
    </location>
</feature>
<dbReference type="InterPro" id="IPR000933">
    <property type="entry name" value="Glyco_hydro_29"/>
</dbReference>
<sequence length="548" mass="62490">MIKKILFLWLLASGSAAFAQKNDVVEDETSSGYNLNKPEREEWLKNTGAGLFIHFNVDAQLGIVISHSLVGASDDFTERYFNELPKTFNPSSFNPREIAELAKLAGMKYIVFTTKHHAGFCFWDTKTTDFNITKTPYKKDLLKEFVAATRAAGLDVGFYFSPEDFYFLHQHQIPISRNVTNLSAEVKKEYAEYNRKQTEELMRNYGKIDVLFIDGDPKETVKETAWKLQPDILITRGAILTPEQTLPGAKITQPWLSPITMGTAWQYQPTNDRYKSGSQLIQLLIEARSKGGSLLLNVGPKANGALADEQENRLREMAGWYFINNESMDGTRSWVVSKEDNIYYTYKAPGTLYAFVMDADKWKEAERKTFLLLSVKSTDSTKISVLGQNSKIIEYKPDLDVSSRFKQFKQGIEVSVVKAQRIYDDHRWPNPVVIKIENIKPVFAEAAILQTGLFRNAAQGMLLKGKVLNYTTTRPEQAGFYYRPYRGQVETLYADDWKKTETVKINTDGSYEVLLKNLKKDTAYEYKSFAIQENVSIEGESKIIPILH</sequence>
<accession>A0A7G9QK68</accession>
<proteinExistence type="inferred from homology"/>
<evidence type="ECO:0000256" key="5">
    <source>
        <dbReference type="ARBA" id="ARBA00022801"/>
    </source>
</evidence>
<keyword evidence="4 7" id="KW-0732">Signal</keyword>